<protein>
    <submittedName>
        <fullName evidence="2">Uncharacterized protein</fullName>
    </submittedName>
</protein>
<reference evidence="2" key="2">
    <citation type="journal article" date="2022" name="Microb. Genom.">
        <title>A chromosome-scale genome assembly of the tomato pathogen Cladosporium fulvum reveals a compartmentalized genome architecture and the presence of a dispensable chromosome.</title>
        <authorList>
            <person name="Zaccaron A.Z."/>
            <person name="Chen L.H."/>
            <person name="Samaras A."/>
            <person name="Stergiopoulos I."/>
        </authorList>
    </citation>
    <scope>NUCLEOTIDE SEQUENCE</scope>
    <source>
        <strain evidence="2">Race5_Kim</strain>
    </source>
</reference>
<feature type="compositionally biased region" description="Acidic residues" evidence="1">
    <location>
        <begin position="287"/>
        <end position="315"/>
    </location>
</feature>
<dbReference type="RefSeq" id="XP_047757979.1">
    <property type="nucleotide sequence ID" value="XM_047901627.1"/>
</dbReference>
<sequence length="326" mass="35944">MAQPCHAVVLRDFSQYGQKATLISEHSSVGSANLNAQRCAQDLAGGAQRIEVTYHHFGGYSAYCQTGEVHREPFELEVVRSTRRDASRPSVPPSAGTSNVVNLQGNTSVLFNKSQSIHTGGRHHPGVATGSGLQQQQQPAQPRIPSNGHQVLPHAHTLPPIAPLLQHASQQPTQKATVPIAAPPKSSSLQRPYVAYTLTRVDYDHWEDDAKEETHVLGVFLDLKEANAAARKHTEREYKRAEVDNGCAETPSEDKNYADGVVLECRTYQDDRDHFIVEVKAFQIDMLDDGYEDTESEEEDEDEDEDAGDEDEDGDAGGPPPKKRRF</sequence>
<gene>
    <name evidence="2" type="ORF">CLAFUR5_02479</name>
</gene>
<dbReference type="KEGG" id="ffu:CLAFUR5_02479"/>
<dbReference type="EMBL" id="CP090164">
    <property type="protein sequence ID" value="UJO13613.1"/>
    <property type="molecule type" value="Genomic_DNA"/>
</dbReference>
<dbReference type="GeneID" id="71982357"/>
<feature type="compositionally biased region" description="Basic and acidic residues" evidence="1">
    <location>
        <begin position="233"/>
        <end position="243"/>
    </location>
</feature>
<name>A0A9Q8LBB2_PASFU</name>
<keyword evidence="3" id="KW-1185">Reference proteome</keyword>
<evidence type="ECO:0000313" key="2">
    <source>
        <dbReference type="EMBL" id="UJO13613.1"/>
    </source>
</evidence>
<evidence type="ECO:0000256" key="1">
    <source>
        <dbReference type="SAM" id="MobiDB-lite"/>
    </source>
</evidence>
<reference evidence="2" key="1">
    <citation type="submission" date="2021-12" db="EMBL/GenBank/DDBJ databases">
        <authorList>
            <person name="Zaccaron A."/>
            <person name="Stergiopoulos I."/>
        </authorList>
    </citation>
    <scope>NUCLEOTIDE SEQUENCE</scope>
    <source>
        <strain evidence="2">Race5_Kim</strain>
    </source>
</reference>
<organism evidence="2 3">
    <name type="scientific">Passalora fulva</name>
    <name type="common">Tomato leaf mold</name>
    <name type="synonym">Cladosporium fulvum</name>
    <dbReference type="NCBI Taxonomy" id="5499"/>
    <lineage>
        <taxon>Eukaryota</taxon>
        <taxon>Fungi</taxon>
        <taxon>Dikarya</taxon>
        <taxon>Ascomycota</taxon>
        <taxon>Pezizomycotina</taxon>
        <taxon>Dothideomycetes</taxon>
        <taxon>Dothideomycetidae</taxon>
        <taxon>Mycosphaerellales</taxon>
        <taxon>Mycosphaerellaceae</taxon>
        <taxon>Fulvia</taxon>
    </lineage>
</organism>
<feature type="region of interest" description="Disordered" evidence="1">
    <location>
        <begin position="287"/>
        <end position="326"/>
    </location>
</feature>
<evidence type="ECO:0000313" key="3">
    <source>
        <dbReference type="Proteomes" id="UP000756132"/>
    </source>
</evidence>
<dbReference type="Proteomes" id="UP000756132">
    <property type="component" value="Chromosome 2"/>
</dbReference>
<accession>A0A9Q8LBB2</accession>
<proteinExistence type="predicted"/>
<dbReference type="AlphaFoldDB" id="A0A9Q8LBB2"/>
<feature type="region of interest" description="Disordered" evidence="1">
    <location>
        <begin position="233"/>
        <end position="253"/>
    </location>
</feature>